<dbReference type="PANTHER" id="PTHR30204:SF67">
    <property type="entry name" value="HTH-TYPE TRANSCRIPTIONAL REGULATOR MLRA-RELATED"/>
    <property type="match status" value="1"/>
</dbReference>
<dbReference type="eggNOG" id="COG0789">
    <property type="taxonomic scope" value="Bacteria"/>
</dbReference>
<dbReference type="Proteomes" id="UP000010448">
    <property type="component" value="Unassembled WGS sequence"/>
</dbReference>
<dbReference type="OrthoDB" id="9800334at2"/>
<dbReference type="GO" id="GO:0003700">
    <property type="term" value="F:DNA-binding transcription factor activity"/>
    <property type="evidence" value="ECO:0007669"/>
    <property type="project" value="InterPro"/>
</dbReference>
<dbReference type="CDD" id="cd01104">
    <property type="entry name" value="HTH_MlrA-CarA"/>
    <property type="match status" value="1"/>
</dbReference>
<dbReference type="InterPro" id="IPR009061">
    <property type="entry name" value="DNA-bd_dom_put_sf"/>
</dbReference>
<comment type="caution">
    <text evidence="4">The sequence shown here is derived from an EMBL/GenBank/DDBJ whole genome shotgun (WGS) entry which is preliminary data.</text>
</comment>
<evidence type="ECO:0000256" key="2">
    <source>
        <dbReference type="ARBA" id="ARBA00023125"/>
    </source>
</evidence>
<dbReference type="PROSITE" id="PS50937">
    <property type="entry name" value="HTH_MERR_2"/>
    <property type="match status" value="1"/>
</dbReference>
<dbReference type="RefSeq" id="WP_009405940.1">
    <property type="nucleotide sequence ID" value="NZ_AMWJ02000002.1"/>
</dbReference>
<dbReference type="EMBL" id="AMWJ02000002">
    <property type="protein sequence ID" value="NNJ17542.1"/>
    <property type="molecule type" value="Genomic_DNA"/>
</dbReference>
<evidence type="ECO:0000256" key="1">
    <source>
        <dbReference type="ARBA" id="ARBA00023015"/>
    </source>
</evidence>
<keyword evidence="2" id="KW-0238">DNA-binding</keyword>
<sequence>MPSDQLLPIREIARLTGVNPVTLRAWERRYGLVVPQRTSKGHRLYSSDQVQRIQAIVSWLNRGVAVSQVLPLLDADPPPAGRNTGDDWSVLSAHLSNCIAHLGERQLDQQFNQAMALYPAATLCEQLLLPLLDQLEVRWQVHPCAQVERAFFYSWLRSKLGLRVYHNNRQLNGVPVLLLSTGNLAIDPHLWLCAWLVSDAGCPVEVFDLPLHGRDLAMAAERLGAGALLLSVNTVADCEQLRRDLNPLEVPKLLFGAAVILHKQALGDDPGWHLLDTPLAAQRCLHGLGALAAPISTETLNATDLAAQRPANP</sequence>
<accession>L1LUF6</accession>
<dbReference type="SUPFAM" id="SSF46955">
    <property type="entry name" value="Putative DNA-binding domain"/>
    <property type="match status" value="1"/>
</dbReference>
<dbReference type="Pfam" id="PF13411">
    <property type="entry name" value="MerR_1"/>
    <property type="match status" value="1"/>
</dbReference>
<proteinExistence type="predicted"/>
<protein>
    <submittedName>
        <fullName evidence="4">MerR family transcriptional regulator</fullName>
    </submittedName>
</protein>
<dbReference type="AlphaFoldDB" id="L1LUF6"/>
<keyword evidence="1" id="KW-0805">Transcription regulation</keyword>
<keyword evidence="5" id="KW-1185">Reference proteome</keyword>
<evidence type="ECO:0000313" key="4">
    <source>
        <dbReference type="EMBL" id="NNJ17542.1"/>
    </source>
</evidence>
<dbReference type="PANTHER" id="PTHR30204">
    <property type="entry name" value="REDOX-CYCLING DRUG-SENSING TRANSCRIPTIONAL ACTIVATOR SOXR"/>
    <property type="match status" value="1"/>
</dbReference>
<reference evidence="4 5" key="1">
    <citation type="journal article" date="2013" name="Genome Announc.">
        <title>Genome Sequence of Naphthalene-Degrading Soil Bacterium Pseudomonas putida CSV86.</title>
        <authorList>
            <person name="Phale P.S."/>
            <person name="Paliwal V."/>
            <person name="Raju S.C."/>
            <person name="Modak A."/>
            <person name="Purohit H.J."/>
        </authorList>
    </citation>
    <scope>NUCLEOTIDE SEQUENCE [LARGE SCALE GENOMIC DNA]</scope>
    <source>
        <strain evidence="4 5">CSV86</strain>
    </source>
</reference>
<keyword evidence="3" id="KW-0804">Transcription</keyword>
<dbReference type="Gene3D" id="1.10.1660.10">
    <property type="match status" value="1"/>
</dbReference>
<evidence type="ECO:0000313" key="5">
    <source>
        <dbReference type="Proteomes" id="UP000010448"/>
    </source>
</evidence>
<organism evidence="4 5">
    <name type="scientific">Pseudomonas bharatica CSV86</name>
    <dbReference type="NCBI Taxonomy" id="1005395"/>
    <lineage>
        <taxon>Bacteria</taxon>
        <taxon>Pseudomonadati</taxon>
        <taxon>Pseudomonadota</taxon>
        <taxon>Gammaproteobacteria</taxon>
        <taxon>Pseudomonadales</taxon>
        <taxon>Pseudomonadaceae</taxon>
        <taxon>Pseudomonas</taxon>
        <taxon>Pseudomonas bharatica</taxon>
    </lineage>
</organism>
<gene>
    <name evidence="4" type="ORF">CSV86_021295</name>
</gene>
<dbReference type="SMART" id="SM00422">
    <property type="entry name" value="HTH_MERR"/>
    <property type="match status" value="1"/>
</dbReference>
<dbReference type="InterPro" id="IPR047057">
    <property type="entry name" value="MerR_fam"/>
</dbReference>
<evidence type="ECO:0000256" key="3">
    <source>
        <dbReference type="ARBA" id="ARBA00023163"/>
    </source>
</evidence>
<dbReference type="GO" id="GO:0003677">
    <property type="term" value="F:DNA binding"/>
    <property type="evidence" value="ECO:0007669"/>
    <property type="project" value="UniProtKB-KW"/>
</dbReference>
<dbReference type="InterPro" id="IPR000551">
    <property type="entry name" value="MerR-type_HTH_dom"/>
</dbReference>
<name>L1LUF6_9PSED</name>